<evidence type="ECO:0000256" key="1">
    <source>
        <dbReference type="ARBA" id="ARBA00010311"/>
    </source>
</evidence>
<feature type="domain" description="Coiled-coil SMC6 And NSE5 INteracting (CANIN)" evidence="3">
    <location>
        <begin position="696"/>
        <end position="1065"/>
    </location>
</feature>
<feature type="region of interest" description="Disordered" evidence="2">
    <location>
        <begin position="297"/>
        <end position="368"/>
    </location>
</feature>
<feature type="compositionally biased region" description="Polar residues" evidence="2">
    <location>
        <begin position="308"/>
        <end position="319"/>
    </location>
</feature>
<dbReference type="GO" id="GO:0000785">
    <property type="term" value="C:chromatin"/>
    <property type="evidence" value="ECO:0007669"/>
    <property type="project" value="Ensembl"/>
</dbReference>
<feature type="region of interest" description="Disordered" evidence="2">
    <location>
        <begin position="728"/>
        <end position="751"/>
    </location>
</feature>
<dbReference type="GO" id="GO:0031334">
    <property type="term" value="P:positive regulation of protein-containing complex assembly"/>
    <property type="evidence" value="ECO:0007669"/>
    <property type="project" value="Ensembl"/>
</dbReference>
<keyword evidence="5" id="KW-1185">Reference proteome</keyword>
<dbReference type="GO" id="GO:2000781">
    <property type="term" value="P:positive regulation of double-strand break repair"/>
    <property type="evidence" value="ECO:0007669"/>
    <property type="project" value="Ensembl"/>
</dbReference>
<feature type="compositionally biased region" description="Acidic residues" evidence="2">
    <location>
        <begin position="739"/>
        <end position="751"/>
    </location>
</feature>
<feature type="compositionally biased region" description="Basic and acidic residues" evidence="2">
    <location>
        <begin position="728"/>
        <end position="738"/>
    </location>
</feature>
<feature type="region of interest" description="Disordered" evidence="2">
    <location>
        <begin position="536"/>
        <end position="568"/>
    </location>
</feature>
<feature type="compositionally biased region" description="Polar residues" evidence="2">
    <location>
        <begin position="446"/>
        <end position="463"/>
    </location>
</feature>
<evidence type="ECO:0000256" key="2">
    <source>
        <dbReference type="SAM" id="MobiDB-lite"/>
    </source>
</evidence>
<feature type="compositionally biased region" description="Basic and acidic residues" evidence="2">
    <location>
        <begin position="536"/>
        <end position="548"/>
    </location>
</feature>
<evidence type="ECO:0000313" key="4">
    <source>
        <dbReference type="Ensembl" id="ENSAPLP00000003548.2"/>
    </source>
</evidence>
<evidence type="ECO:0000259" key="3">
    <source>
        <dbReference type="Pfam" id="PF14816"/>
    </source>
</evidence>
<accession>U3I8H7</accession>
<dbReference type="Ensembl" id="ENSAPLT00000004149.2">
    <property type="protein sequence ID" value="ENSAPLP00000003548.2"/>
    <property type="gene ID" value="ENSAPLG00000004041.2"/>
</dbReference>
<organism evidence="4 5">
    <name type="scientific">Anas platyrhynchos platyrhynchos</name>
    <name type="common">Northern mallard</name>
    <dbReference type="NCBI Taxonomy" id="8840"/>
    <lineage>
        <taxon>Eukaryota</taxon>
        <taxon>Metazoa</taxon>
        <taxon>Chordata</taxon>
        <taxon>Craniata</taxon>
        <taxon>Vertebrata</taxon>
        <taxon>Euteleostomi</taxon>
        <taxon>Archelosauria</taxon>
        <taxon>Archosauria</taxon>
        <taxon>Dinosauria</taxon>
        <taxon>Saurischia</taxon>
        <taxon>Theropoda</taxon>
        <taxon>Coelurosauria</taxon>
        <taxon>Aves</taxon>
        <taxon>Neognathae</taxon>
        <taxon>Galloanserae</taxon>
        <taxon>Anseriformes</taxon>
        <taxon>Anatidae</taxon>
        <taxon>Anatinae</taxon>
        <taxon>Anas</taxon>
    </lineage>
</organism>
<sequence length="1204" mass="134978">MTRPLGLAPPSPSPPAANRARRHFRLAAAGREAARDCRNQSIKDFFKPVLKQDLSHKDRSVLCSSDVTYLKDAGNGLPVLSAERFEKKISSAKKVKRKKMPDQTPNTSPVLDAFRRGIKEKRGNMDMLENNGACKSLGSVYPRVVVRKLLVNSGSPKCLLAKNDKAIKTDQGKNEKYLGVTRTPLSCGNCWEQETDFMDLEETSSDSNKWISLPQADAQKACAQNNDNTLLCQNLGLPTNLPCTSPDSTLRLALGTLHRERKRKKRRVKRSKAQPVMLISGTSVSHQENGYQLRNITHSGSGEAASDDPTQPKQFQTHDTLSEFGDDTSSKKAASTWESQSVPSAYLQSNSSSGPSKQIGCPGKRKHSVMSVDANGSEVTGLSDPAFSWSPQKSKSRKSAFVKNVGLKSLSSGVLQLTEVTALPGPHSAYSEEYPEDVSRNENEKNNYSSVDLSSFSAQSPNENNQVSLVDTKENQLQVANSHSFLEKSLPSQEKSTVLPSLHHIAQREAVFTKAVKPQCHMAGLPWVLDAKMEQDGKRPERLNRADDVEPSNVFSKPEENSSENASDFCLVKGSGKLSGSEETDEGLPCLLPFEEESEDSNHASSQLSQELKVESTCSEMFKVNGKSKISFDSEDESLGCALDDDDDEEPFVTLQEILSATPKPQTEASEGDCSDSFSQDTVAPLLKLHLSKTPVVSQVSYVNSLEHLLKEKEESKRLDELEKLLQENIQEKETDSSDREDENVTDEDLSEEHRAFIKRFSLTARAIPDYHPGEDIFDLTVSGKIFNQHDLDLRNFYFIPQNPIEKLLLSSDVTQQLFLALHGFLSSAYSCSLCPAPILKWLFQMMSVHPGYCVSLQILNSLMEITVKNASISDEQSKPWIPSLADVSTVFVNMGVTFASLFPLEHLQPNFNECDILSQMQGTVNKQQPRESLSSASPAFTSLPENNLMNVIKFLDFCTTVVKGGYTDQEILLLLLLLFKISLEKQLKQVPLTDFQCLFIKLLISIKDWDTKMPELCLAVSELSSQHHNLLWLVQLVPSWIIRGREVRRRLSLVIIAKLLNQKHIRIPDDSDKQMSLLHQYLVYMKPSNLLEKMRTDEQQNVSEDHLHIELEQEVYYLVYILLHLVSEASCFDTVNSNQRQHLLKLCGALDKHIKCDIREDARLFYRTKVKDLVARIYSKWQDMIQTTRLSQGKLHDFWEPDS</sequence>
<proteinExistence type="inferred from homology"/>
<dbReference type="GO" id="GO:0006974">
    <property type="term" value="P:DNA damage response"/>
    <property type="evidence" value="ECO:0007669"/>
    <property type="project" value="Ensembl"/>
</dbReference>
<dbReference type="GO" id="GO:0035861">
    <property type="term" value="C:site of double-strand break"/>
    <property type="evidence" value="ECO:0007669"/>
    <property type="project" value="Ensembl"/>
</dbReference>
<dbReference type="GO" id="GO:0044877">
    <property type="term" value="F:protein-containing complex binding"/>
    <property type="evidence" value="ECO:0007669"/>
    <property type="project" value="Ensembl"/>
</dbReference>
<dbReference type="InterPro" id="IPR026161">
    <property type="entry name" value="FAM178"/>
</dbReference>
<dbReference type="GO" id="GO:0016605">
    <property type="term" value="C:PML body"/>
    <property type="evidence" value="ECO:0007669"/>
    <property type="project" value="Ensembl"/>
</dbReference>
<evidence type="ECO:0000313" key="5">
    <source>
        <dbReference type="Proteomes" id="UP000016666"/>
    </source>
</evidence>
<dbReference type="GeneTree" id="ENSGT00530000064017"/>
<reference evidence="4" key="2">
    <citation type="submission" date="2025-08" db="UniProtKB">
        <authorList>
            <consortium name="Ensembl"/>
        </authorList>
    </citation>
    <scope>IDENTIFICATION</scope>
</reference>
<protein>
    <submittedName>
        <fullName evidence="4">SMC5-SMC6 complex localization factor 2</fullName>
    </submittedName>
</protein>
<gene>
    <name evidence="4" type="primary">SLF2</name>
</gene>
<dbReference type="PANTHER" id="PTHR16046:SF10">
    <property type="entry name" value="SMC5-SMC6 COMPLEX LOCALIZATION FACTOR PROTEIN 2"/>
    <property type="match status" value="1"/>
</dbReference>
<dbReference type="GO" id="GO:0031625">
    <property type="term" value="F:ubiquitin protein ligase binding"/>
    <property type="evidence" value="ECO:0007669"/>
    <property type="project" value="Ensembl"/>
</dbReference>
<dbReference type="GO" id="GO:0034184">
    <property type="term" value="P:positive regulation of maintenance of mitotic sister chromatid cohesion"/>
    <property type="evidence" value="ECO:0007669"/>
    <property type="project" value="Ensembl"/>
</dbReference>
<dbReference type="OMA" id="HYLVQMK"/>
<comment type="similarity">
    <text evidence="1">Belongs to the FAM178 family.</text>
</comment>
<dbReference type="HOGENOM" id="CLU_024108_0_0_1"/>
<dbReference type="AlphaFoldDB" id="U3I8H7"/>
<reference evidence="4" key="3">
    <citation type="submission" date="2025-09" db="UniProtKB">
        <authorList>
            <consortium name="Ensembl"/>
        </authorList>
    </citation>
    <scope>IDENTIFICATION</scope>
</reference>
<feature type="region of interest" description="Disordered" evidence="2">
    <location>
        <begin position="1"/>
        <end position="21"/>
    </location>
</feature>
<dbReference type="PANTHER" id="PTHR16046">
    <property type="entry name" value="SMC5-SMC6 COMPLEX LOCALIZATION FACTOR 2"/>
    <property type="match status" value="1"/>
</dbReference>
<feature type="compositionally biased region" description="Polar residues" evidence="2">
    <location>
        <begin position="331"/>
        <end position="356"/>
    </location>
</feature>
<feature type="region of interest" description="Disordered" evidence="2">
    <location>
        <begin position="425"/>
        <end position="463"/>
    </location>
</feature>
<reference evidence="4 5" key="1">
    <citation type="submission" date="2017-10" db="EMBL/GenBank/DDBJ databases">
        <title>A new Pekin duck reference genome.</title>
        <authorList>
            <person name="Hou Z.-C."/>
            <person name="Zhou Z.-K."/>
            <person name="Zhu F."/>
            <person name="Hou S.-S."/>
        </authorList>
    </citation>
    <scope>NUCLEOTIDE SEQUENCE [LARGE SCALE GENOMIC DNA]</scope>
</reference>
<dbReference type="Pfam" id="PF14816">
    <property type="entry name" value="CANIN"/>
    <property type="match status" value="1"/>
</dbReference>
<name>U3I8H7_ANAPP</name>
<dbReference type="Proteomes" id="UP000016666">
    <property type="component" value="Chromosome 6"/>
</dbReference>
<dbReference type="GO" id="GO:1990166">
    <property type="term" value="P:protein localization to site of double-strand break"/>
    <property type="evidence" value="ECO:0007669"/>
    <property type="project" value="Ensembl"/>
</dbReference>
<dbReference type="InterPro" id="IPR044276">
    <property type="entry name" value="CANIN_dom"/>
</dbReference>